<feature type="transmembrane region" description="Helical" evidence="7">
    <location>
        <begin position="440"/>
        <end position="461"/>
    </location>
</feature>
<feature type="transmembrane region" description="Helical" evidence="7">
    <location>
        <begin position="526"/>
        <end position="549"/>
    </location>
</feature>
<feature type="transmembrane region" description="Helical" evidence="7">
    <location>
        <begin position="481"/>
        <end position="505"/>
    </location>
</feature>
<comment type="similarity">
    <text evidence="2">Belongs to the SYG1 (TC 2.A.94) family.</text>
</comment>
<feature type="region of interest" description="Disordered" evidence="6">
    <location>
        <begin position="846"/>
        <end position="886"/>
    </location>
</feature>
<feature type="transmembrane region" description="Helical" evidence="7">
    <location>
        <begin position="713"/>
        <end position="736"/>
    </location>
</feature>
<sequence length="992" mass="113250">MKFALYLSDNLVPEWRDQYFDYKAGKKKLKKLLKSSVERQTPGSKFNNNSIKSFSATARSAAKNITEPEPVAQSDDANTIKPIVTSESFLGPIEHMESLTLPPAAKTQKETASNTKSYGALQESSSKPSQDVSPNDRSPLLEVHPQQKISDRLDRKGSTASFSSSIRNNLDFKSIVHRISSVNSNTKKNNRALSDVAMDLMISAEQVDFTAWLDEQFKKIDSFYKEKEKEAVERYLMLQDQLFNLREQKISARVAKAQAKPSKIKIPSNPTATKIKKKIAHNIDLPSLPASIHDALFSHTKKDHDKQSGSEEESAEEDEEISRDYVKRNKDDDHIPYQVARRQIKIAIGEFYRSLELLKSYRTLNQTAFRKMTKKFDKMTGRSLQKPYMEKVNSSYFCQSEIVDDLIRKTEDMFAMYFENGNHKHAVEKLRAKSVPEDHYIAMFITGLSYGLSAPLLIQAVVKGVDRIHEDDPDALFLFQIWGGFFLVLLMLALFQINCLIWKLYKINYPFIFEFHPLSHLDAKEMAVVPSVLMFLLAILMWLCFYDFWPGVIDPIHYPPIFLGVAVLVFILPLPIIQPQARKWLMVASWRVVMSGFYPVEFRDFFLGDMFSSLTYSISNASFFFCLYATHWYGVTNGSHSGSSCGSSRSRILGFLNALPAIWRLLQCLRRYLDSGDWFPHLANMGKYGFSILYYAFLSAYRINLGSNSLRSLFLVFACINTIYSSFWDVFMDFSLMQDNSKNFLLRNELGFKVKWPYYATLVIDPILRCGWIFYAIYANQVQQSAKVSFFVALSEVFRRFIWAFFRVENEHCSNVQRFRASRDVSLPYQIVTRRAGTSVTTPELFRSSRVPTNDEEAQVPGIEVVSSENETTTATSGADASKTPKSTFSAIATPVIQALSFALRNAHTRDFQRRKDSVVSTESSSTRNKVDSDDDDSDDEEDDVNNENAEAASVSFGVNGPIYQHETSHSSGHRPSYFKQPSSVKWRDQYL</sequence>
<evidence type="ECO:0000256" key="2">
    <source>
        <dbReference type="ARBA" id="ARBA00009665"/>
    </source>
</evidence>
<feature type="transmembrane region" description="Helical" evidence="7">
    <location>
        <begin position="756"/>
        <end position="778"/>
    </location>
</feature>
<dbReference type="GO" id="GO:0005794">
    <property type="term" value="C:Golgi apparatus"/>
    <property type="evidence" value="ECO:0007669"/>
    <property type="project" value="TreeGrafter"/>
</dbReference>
<evidence type="ECO:0000256" key="1">
    <source>
        <dbReference type="ARBA" id="ARBA00004141"/>
    </source>
</evidence>
<feature type="compositionally biased region" description="Basic and acidic residues" evidence="6">
    <location>
        <begin position="300"/>
        <end position="309"/>
    </location>
</feature>
<dbReference type="OrthoDB" id="9970435at2759"/>
<feature type="domain" description="EXS" evidence="8">
    <location>
        <begin position="644"/>
        <end position="839"/>
    </location>
</feature>
<feature type="compositionally biased region" description="Polar residues" evidence="6">
    <location>
        <begin position="919"/>
        <end position="928"/>
    </location>
</feature>
<feature type="region of interest" description="Disordered" evidence="6">
    <location>
        <begin position="300"/>
        <end position="327"/>
    </location>
</feature>
<dbReference type="PANTHER" id="PTHR10783:SF103">
    <property type="entry name" value="SOLUTE CARRIER FAMILY 53 MEMBER 1"/>
    <property type="match status" value="1"/>
</dbReference>
<evidence type="ECO:0000256" key="6">
    <source>
        <dbReference type="SAM" id="MobiDB-lite"/>
    </source>
</evidence>
<feature type="domain" description="SPX" evidence="9">
    <location>
        <begin position="1"/>
        <end position="390"/>
    </location>
</feature>
<name>A0A0J9X507_GEOCN</name>
<evidence type="ECO:0000256" key="3">
    <source>
        <dbReference type="ARBA" id="ARBA00022692"/>
    </source>
</evidence>
<comment type="caution">
    <text evidence="10">The sequence shown here is derived from an EMBL/GenBank/DDBJ whole genome shotgun (WGS) entry which is preliminary data.</text>
</comment>
<feature type="region of interest" description="Disordered" evidence="6">
    <location>
        <begin position="911"/>
        <end position="992"/>
    </location>
</feature>
<dbReference type="CDD" id="cd14475">
    <property type="entry name" value="SPX_SYG1_like"/>
    <property type="match status" value="1"/>
</dbReference>
<feature type="compositionally biased region" description="Polar residues" evidence="6">
    <location>
        <begin position="110"/>
        <end position="136"/>
    </location>
</feature>
<dbReference type="EMBL" id="CCBN010000002">
    <property type="protein sequence ID" value="CDO52216.1"/>
    <property type="molecule type" value="Genomic_DNA"/>
</dbReference>
<keyword evidence="11" id="KW-1185">Reference proteome</keyword>
<dbReference type="Pfam" id="PF03105">
    <property type="entry name" value="SPX"/>
    <property type="match status" value="1"/>
</dbReference>
<evidence type="ECO:0000313" key="11">
    <source>
        <dbReference type="Proteomes" id="UP000242525"/>
    </source>
</evidence>
<dbReference type="GO" id="GO:0005886">
    <property type="term" value="C:plasma membrane"/>
    <property type="evidence" value="ECO:0007669"/>
    <property type="project" value="TreeGrafter"/>
</dbReference>
<gene>
    <name evidence="10" type="ORF">BN980_GECA02s07523g</name>
</gene>
<evidence type="ECO:0008006" key="12">
    <source>
        <dbReference type="Google" id="ProtNLM"/>
    </source>
</evidence>
<evidence type="ECO:0000259" key="8">
    <source>
        <dbReference type="PROSITE" id="PS51380"/>
    </source>
</evidence>
<dbReference type="AlphaFoldDB" id="A0A0J9X507"/>
<feature type="compositionally biased region" description="Polar residues" evidence="6">
    <location>
        <begin position="867"/>
        <end position="886"/>
    </location>
</feature>
<dbReference type="GO" id="GO:0006817">
    <property type="term" value="P:phosphate ion transport"/>
    <property type="evidence" value="ECO:0007669"/>
    <property type="project" value="TreeGrafter"/>
</dbReference>
<dbReference type="STRING" id="1173061.A0A0J9X507"/>
<keyword evidence="3 7" id="KW-0812">Transmembrane</keyword>
<organism evidence="10 11">
    <name type="scientific">Geotrichum candidum</name>
    <name type="common">Oospora lactis</name>
    <name type="synonym">Dipodascus geotrichum</name>
    <dbReference type="NCBI Taxonomy" id="1173061"/>
    <lineage>
        <taxon>Eukaryota</taxon>
        <taxon>Fungi</taxon>
        <taxon>Dikarya</taxon>
        <taxon>Ascomycota</taxon>
        <taxon>Saccharomycotina</taxon>
        <taxon>Dipodascomycetes</taxon>
        <taxon>Dipodascales</taxon>
        <taxon>Dipodascaceae</taxon>
        <taxon>Geotrichum</taxon>
    </lineage>
</organism>
<dbReference type="PROSITE" id="PS51382">
    <property type="entry name" value="SPX"/>
    <property type="match status" value="1"/>
</dbReference>
<dbReference type="InterPro" id="IPR004331">
    <property type="entry name" value="SPX_dom"/>
</dbReference>
<protein>
    <recommendedName>
        <fullName evidence="12">EXS domain-containing protein</fullName>
    </recommendedName>
</protein>
<dbReference type="Proteomes" id="UP000242525">
    <property type="component" value="Unassembled WGS sequence"/>
</dbReference>
<proteinExistence type="inferred from homology"/>
<feature type="transmembrane region" description="Helical" evidence="7">
    <location>
        <begin position="561"/>
        <end position="577"/>
    </location>
</feature>
<evidence type="ECO:0000256" key="5">
    <source>
        <dbReference type="ARBA" id="ARBA00023136"/>
    </source>
</evidence>
<comment type="subcellular location">
    <subcellularLocation>
        <location evidence="1">Membrane</location>
        <topology evidence="1">Multi-pass membrane protein</topology>
    </subcellularLocation>
</comment>
<feature type="compositionally biased region" description="Low complexity" evidence="6">
    <location>
        <begin position="947"/>
        <end position="956"/>
    </location>
</feature>
<evidence type="ECO:0000259" key="9">
    <source>
        <dbReference type="PROSITE" id="PS51382"/>
    </source>
</evidence>
<keyword evidence="4 7" id="KW-1133">Transmembrane helix</keyword>
<dbReference type="PANTHER" id="PTHR10783">
    <property type="entry name" value="XENOTROPIC AND POLYTROPIC RETROVIRUS RECEPTOR 1-RELATED"/>
    <property type="match status" value="1"/>
</dbReference>
<evidence type="ECO:0000256" key="4">
    <source>
        <dbReference type="ARBA" id="ARBA00022989"/>
    </source>
</evidence>
<dbReference type="GO" id="GO:0016036">
    <property type="term" value="P:cellular response to phosphate starvation"/>
    <property type="evidence" value="ECO:0007669"/>
    <property type="project" value="TreeGrafter"/>
</dbReference>
<dbReference type="GO" id="GO:0000822">
    <property type="term" value="F:inositol hexakisphosphate binding"/>
    <property type="evidence" value="ECO:0007669"/>
    <property type="project" value="TreeGrafter"/>
</dbReference>
<dbReference type="Pfam" id="PF03124">
    <property type="entry name" value="EXS"/>
    <property type="match status" value="1"/>
</dbReference>
<evidence type="ECO:0000313" key="10">
    <source>
        <dbReference type="EMBL" id="CDO52216.1"/>
    </source>
</evidence>
<feature type="compositionally biased region" description="Acidic residues" evidence="6">
    <location>
        <begin position="933"/>
        <end position="946"/>
    </location>
</feature>
<evidence type="ECO:0000256" key="7">
    <source>
        <dbReference type="SAM" id="Phobius"/>
    </source>
</evidence>
<keyword evidence="5 7" id="KW-0472">Membrane</keyword>
<accession>A0A0J9X507</accession>
<reference evidence="10" key="1">
    <citation type="submission" date="2014-03" db="EMBL/GenBank/DDBJ databases">
        <authorList>
            <person name="Casaregola S."/>
        </authorList>
    </citation>
    <scope>NUCLEOTIDE SEQUENCE [LARGE SCALE GENOMIC DNA]</scope>
    <source>
        <strain evidence="10">CLIB 918</strain>
    </source>
</reference>
<feature type="compositionally biased region" description="Acidic residues" evidence="6">
    <location>
        <begin position="310"/>
        <end position="321"/>
    </location>
</feature>
<dbReference type="PROSITE" id="PS51380">
    <property type="entry name" value="EXS"/>
    <property type="match status" value="1"/>
</dbReference>
<feature type="region of interest" description="Disordered" evidence="6">
    <location>
        <begin position="102"/>
        <end position="162"/>
    </location>
</feature>
<feature type="transmembrane region" description="Helical" evidence="7">
    <location>
        <begin position="614"/>
        <end position="633"/>
    </location>
</feature>
<dbReference type="InterPro" id="IPR004342">
    <property type="entry name" value="EXS_C"/>
</dbReference>